<protein>
    <submittedName>
        <fullName evidence="5">Response regulator transcription factor</fullName>
    </submittedName>
</protein>
<proteinExistence type="predicted"/>
<name>A0A443YUV4_9SPHI</name>
<dbReference type="InterPro" id="IPR036388">
    <property type="entry name" value="WH-like_DNA-bd_sf"/>
</dbReference>
<dbReference type="GO" id="GO:0003677">
    <property type="term" value="F:DNA binding"/>
    <property type="evidence" value="ECO:0007669"/>
    <property type="project" value="UniProtKB-KW"/>
</dbReference>
<keyword evidence="1" id="KW-0805">Transcription regulation</keyword>
<dbReference type="OrthoDB" id="965844at2"/>
<dbReference type="AlphaFoldDB" id="A0A443YUV4"/>
<evidence type="ECO:0000259" key="4">
    <source>
        <dbReference type="PROSITE" id="PS50043"/>
    </source>
</evidence>
<dbReference type="EMBL" id="SAYW01000003">
    <property type="protein sequence ID" value="RWU07615.1"/>
    <property type="molecule type" value="Genomic_DNA"/>
</dbReference>
<evidence type="ECO:0000313" key="6">
    <source>
        <dbReference type="Proteomes" id="UP000284120"/>
    </source>
</evidence>
<accession>A0A443YUV4</accession>
<dbReference type="RefSeq" id="WP_113647524.1">
    <property type="nucleotide sequence ID" value="NZ_QMHN01000003.1"/>
</dbReference>
<dbReference type="Pfam" id="PF00196">
    <property type="entry name" value="GerE"/>
    <property type="match status" value="1"/>
</dbReference>
<evidence type="ECO:0000256" key="2">
    <source>
        <dbReference type="ARBA" id="ARBA00023125"/>
    </source>
</evidence>
<feature type="domain" description="HTH luxR-type" evidence="4">
    <location>
        <begin position="4"/>
        <end position="69"/>
    </location>
</feature>
<keyword evidence="6" id="KW-1185">Reference proteome</keyword>
<dbReference type="GO" id="GO:0006355">
    <property type="term" value="P:regulation of DNA-templated transcription"/>
    <property type="evidence" value="ECO:0007669"/>
    <property type="project" value="InterPro"/>
</dbReference>
<sequence>MKPKSNIASILSNRELEIIQLITQEYNNQDIATHLDISKRTVETHRKNIFKKTKVKSIVGLVVLALKNDLVP</sequence>
<gene>
    <name evidence="5" type="ORF">DPV69_11575</name>
</gene>
<keyword evidence="2" id="KW-0238">DNA-binding</keyword>
<dbReference type="Gene3D" id="1.10.10.10">
    <property type="entry name" value="Winged helix-like DNA-binding domain superfamily/Winged helix DNA-binding domain"/>
    <property type="match status" value="1"/>
</dbReference>
<dbReference type="Proteomes" id="UP000284120">
    <property type="component" value="Unassembled WGS sequence"/>
</dbReference>
<dbReference type="PANTHER" id="PTHR44688:SF16">
    <property type="entry name" value="DNA-BINDING TRANSCRIPTIONAL ACTIVATOR DEVR_DOSR"/>
    <property type="match status" value="1"/>
</dbReference>
<evidence type="ECO:0000256" key="1">
    <source>
        <dbReference type="ARBA" id="ARBA00023015"/>
    </source>
</evidence>
<dbReference type="SMART" id="SM00421">
    <property type="entry name" value="HTH_LUXR"/>
    <property type="match status" value="1"/>
</dbReference>
<dbReference type="PANTHER" id="PTHR44688">
    <property type="entry name" value="DNA-BINDING TRANSCRIPTIONAL ACTIVATOR DEVR_DOSR"/>
    <property type="match status" value="1"/>
</dbReference>
<evidence type="ECO:0000256" key="3">
    <source>
        <dbReference type="ARBA" id="ARBA00023163"/>
    </source>
</evidence>
<dbReference type="PROSITE" id="PS50043">
    <property type="entry name" value="HTH_LUXR_2"/>
    <property type="match status" value="1"/>
</dbReference>
<dbReference type="CDD" id="cd06170">
    <property type="entry name" value="LuxR_C_like"/>
    <property type="match status" value="1"/>
</dbReference>
<evidence type="ECO:0000313" key="5">
    <source>
        <dbReference type="EMBL" id="RWU07615.1"/>
    </source>
</evidence>
<reference evidence="5 6" key="1">
    <citation type="submission" date="2018-06" db="EMBL/GenBank/DDBJ databases">
        <title>Pedobacter endophyticus sp. nov., an endophytic bacterium isolated from a leaf of Triticum aestivum.</title>
        <authorList>
            <person name="Zhang L."/>
        </authorList>
    </citation>
    <scope>NUCLEOTIDE SEQUENCE [LARGE SCALE GENOMIC DNA]</scope>
    <source>
        <strain evidence="5 6">CM134L-2</strain>
    </source>
</reference>
<comment type="caution">
    <text evidence="5">The sequence shown here is derived from an EMBL/GenBank/DDBJ whole genome shotgun (WGS) entry which is preliminary data.</text>
</comment>
<organism evidence="5 6">
    <name type="scientific">Pedobacter chitinilyticus</name>
    <dbReference type="NCBI Taxonomy" id="2233776"/>
    <lineage>
        <taxon>Bacteria</taxon>
        <taxon>Pseudomonadati</taxon>
        <taxon>Bacteroidota</taxon>
        <taxon>Sphingobacteriia</taxon>
        <taxon>Sphingobacteriales</taxon>
        <taxon>Sphingobacteriaceae</taxon>
        <taxon>Pedobacter</taxon>
    </lineage>
</organism>
<dbReference type="PRINTS" id="PR00038">
    <property type="entry name" value="HTHLUXR"/>
</dbReference>
<keyword evidence="3" id="KW-0804">Transcription</keyword>
<dbReference type="InterPro" id="IPR016032">
    <property type="entry name" value="Sig_transdc_resp-reg_C-effctor"/>
</dbReference>
<dbReference type="SUPFAM" id="SSF46894">
    <property type="entry name" value="C-terminal effector domain of the bipartite response regulators"/>
    <property type="match status" value="1"/>
</dbReference>
<dbReference type="InterPro" id="IPR000792">
    <property type="entry name" value="Tscrpt_reg_LuxR_C"/>
</dbReference>